<dbReference type="InterPro" id="IPR011009">
    <property type="entry name" value="Kinase-like_dom_sf"/>
</dbReference>
<reference evidence="4 5" key="1">
    <citation type="submission" date="2016-03" db="EMBL/GenBank/DDBJ databases">
        <title>Draft Genome Sequence of the Strain BR 10245 (Bradyrhizobium sp.) isolated from nodules of Centrolobium paraense.</title>
        <authorList>
            <person name="Simoes-Araujo J.L.Sr."/>
            <person name="Barauna A.C."/>
            <person name="Silva K."/>
            <person name="Zilli J.E."/>
        </authorList>
    </citation>
    <scope>NUCLEOTIDE SEQUENCE [LARGE SCALE GENOMIC DNA]</scope>
    <source>
        <strain evidence="4 5">BR 10245</strain>
    </source>
</reference>
<evidence type="ECO:0000313" key="4">
    <source>
        <dbReference type="EMBL" id="OAF07753.1"/>
    </source>
</evidence>
<feature type="transmembrane region" description="Helical" evidence="2">
    <location>
        <begin position="477"/>
        <end position="494"/>
    </location>
</feature>
<dbReference type="PANTHER" id="PTHR10566:SF113">
    <property type="entry name" value="PROTEIN ACTIVITY OF BC1 COMPLEX KINASE 7, CHLOROPLASTIC"/>
    <property type="match status" value="1"/>
</dbReference>
<keyword evidence="2" id="KW-0472">Membrane</keyword>
<feature type="domain" description="ABC1 atypical kinase-like" evidence="3">
    <location>
        <begin position="75"/>
        <end position="310"/>
    </location>
</feature>
<organism evidence="4 5">
    <name type="scientific">Bradyrhizobium centrolobii</name>
    <dbReference type="NCBI Taxonomy" id="1505087"/>
    <lineage>
        <taxon>Bacteria</taxon>
        <taxon>Pseudomonadati</taxon>
        <taxon>Pseudomonadota</taxon>
        <taxon>Alphaproteobacteria</taxon>
        <taxon>Hyphomicrobiales</taxon>
        <taxon>Nitrobacteraceae</taxon>
        <taxon>Bradyrhizobium</taxon>
    </lineage>
</organism>
<dbReference type="Pfam" id="PF03109">
    <property type="entry name" value="ABC1"/>
    <property type="match status" value="1"/>
</dbReference>
<comment type="similarity">
    <text evidence="1">Belongs to the protein kinase superfamily. ADCK protein kinase family.</text>
</comment>
<evidence type="ECO:0000256" key="2">
    <source>
        <dbReference type="SAM" id="Phobius"/>
    </source>
</evidence>
<comment type="caution">
    <text evidence="4">The sequence shown here is derived from an EMBL/GenBank/DDBJ whole genome shotgun (WGS) entry which is preliminary data.</text>
</comment>
<keyword evidence="2" id="KW-0812">Transmembrane</keyword>
<dbReference type="InterPro" id="IPR050154">
    <property type="entry name" value="UbiB_kinase"/>
</dbReference>
<dbReference type="AlphaFoldDB" id="A0A176YM99"/>
<feature type="transmembrane region" description="Helical" evidence="2">
    <location>
        <begin position="506"/>
        <end position="525"/>
    </location>
</feature>
<evidence type="ECO:0000256" key="1">
    <source>
        <dbReference type="ARBA" id="ARBA00009670"/>
    </source>
</evidence>
<dbReference type="PANTHER" id="PTHR10566">
    <property type="entry name" value="CHAPERONE-ACTIVITY OF BC1 COMPLEX CABC1 -RELATED"/>
    <property type="match status" value="1"/>
</dbReference>
<keyword evidence="5" id="KW-1185">Reference proteome</keyword>
<protein>
    <submittedName>
        <fullName evidence="4">Ubiquinone biosynthesis protein UbiB</fullName>
    </submittedName>
</protein>
<proteinExistence type="inferred from homology"/>
<dbReference type="InterPro" id="IPR004147">
    <property type="entry name" value="ABC1_dom"/>
</dbReference>
<accession>A0A176YM99</accession>
<evidence type="ECO:0000313" key="5">
    <source>
        <dbReference type="Proteomes" id="UP000076959"/>
    </source>
</evidence>
<dbReference type="OrthoDB" id="9795390at2"/>
<dbReference type="RefSeq" id="WP_063701921.1">
    <property type="nucleotide sequence ID" value="NZ_LUUB01000065.1"/>
</dbReference>
<dbReference type="Proteomes" id="UP000076959">
    <property type="component" value="Unassembled WGS sequence"/>
</dbReference>
<gene>
    <name evidence="4" type="ORF">AYJ54_16745</name>
</gene>
<evidence type="ECO:0000259" key="3">
    <source>
        <dbReference type="Pfam" id="PF03109"/>
    </source>
</evidence>
<keyword evidence="4" id="KW-0830">Ubiquinone</keyword>
<dbReference type="SUPFAM" id="SSF56112">
    <property type="entry name" value="Protein kinase-like (PK-like)"/>
    <property type="match status" value="1"/>
</dbReference>
<sequence>MSSLLRLFRIAFETLRFASSFALARLHLTRGPFSPPEQLWLSFARLGTTFIKFGQALSMRRDILPDEYVTALQSLQDHISPFPTKTAIVEIERGLGRPIKELFSSFDEKPLAAASVAQVHGASLHDGRQVIVKVRRPGIKTQIDRDMHALGAVARLAIALIPRLRHYQPLRIIDEIWSNLRKEIDFRQEARNIKRFVVAFADWPTIHIPRAIDGLVSETVIVQERSSGCRIDDPAIRTEGAQLAQNFVDAYLYQVFVLGVFHGDPHPGNIFITAEKKICLHDFGLVGILDGAARRELAAFASAFIHQDADWLLDAAIDLGVLGGEMNRAEFRHGLAEIIADYAARPVKDWSMAEAFLRISRLGQAQNVFVPYELIVLMRAMFNAEHAVRTLDPEFELLESLQTKGPEVLKAAMEQADWDTMIDRLKHGTLAAVQELPVLLSSWTRRLNREGEGLGLSLRLHGLEDLETHLDRSSNRIALAVVTLGLYIAGSLLMLHSVGPRLYDDIPALATVAYALALWFTLRLARGISRSGRL</sequence>
<dbReference type="CDD" id="cd05121">
    <property type="entry name" value="ABC1_ADCK3-like"/>
    <property type="match status" value="1"/>
</dbReference>
<name>A0A176YM99_9BRAD</name>
<dbReference type="STRING" id="1505087.AYJ54_16745"/>
<keyword evidence="2" id="KW-1133">Transmembrane helix</keyword>
<dbReference type="EMBL" id="LUUB01000065">
    <property type="protein sequence ID" value="OAF07753.1"/>
    <property type="molecule type" value="Genomic_DNA"/>
</dbReference>